<protein>
    <submittedName>
        <fullName evidence="2">Uncharacterized protein</fullName>
    </submittedName>
</protein>
<proteinExistence type="predicted"/>
<feature type="region of interest" description="Disordered" evidence="1">
    <location>
        <begin position="46"/>
        <end position="75"/>
    </location>
</feature>
<evidence type="ECO:0000256" key="1">
    <source>
        <dbReference type="SAM" id="MobiDB-lite"/>
    </source>
</evidence>
<evidence type="ECO:0000313" key="2">
    <source>
        <dbReference type="EnsemblPlants" id="OBART05G14720.1"/>
    </source>
</evidence>
<dbReference type="PaxDb" id="65489-OBART05G14720.1"/>
<dbReference type="PANTHER" id="PTHR35123:SF8">
    <property type="entry name" value="OS05G0383200 PROTEIN"/>
    <property type="match status" value="1"/>
</dbReference>
<evidence type="ECO:0000313" key="3">
    <source>
        <dbReference type="Proteomes" id="UP000026960"/>
    </source>
</evidence>
<sequence length="139" mass="14573">MRVVEEEEQGGGGGGGRKQGRRRKAVARAIRERLPAAVACWGNGAVVEGIGGRSGRRSRRERPGDDGGGEDNAGAAARAPAAAWCCVCPDEECRLEANPSANGKEDPGLRALLENNDFFSDDCNPHAAAAFHESGDRSD</sequence>
<dbReference type="PANTHER" id="PTHR35123">
    <property type="entry name" value="OS07G0633900 PROTEIN-RELATED"/>
    <property type="match status" value="1"/>
</dbReference>
<dbReference type="Proteomes" id="UP000026960">
    <property type="component" value="Chromosome 5"/>
</dbReference>
<accession>A0A0D3G729</accession>
<organism evidence="2">
    <name type="scientific">Oryza barthii</name>
    <dbReference type="NCBI Taxonomy" id="65489"/>
    <lineage>
        <taxon>Eukaryota</taxon>
        <taxon>Viridiplantae</taxon>
        <taxon>Streptophyta</taxon>
        <taxon>Embryophyta</taxon>
        <taxon>Tracheophyta</taxon>
        <taxon>Spermatophyta</taxon>
        <taxon>Magnoliopsida</taxon>
        <taxon>Liliopsida</taxon>
        <taxon>Poales</taxon>
        <taxon>Poaceae</taxon>
        <taxon>BOP clade</taxon>
        <taxon>Oryzoideae</taxon>
        <taxon>Oryzeae</taxon>
        <taxon>Oryzinae</taxon>
        <taxon>Oryza</taxon>
    </lineage>
</organism>
<reference evidence="2" key="2">
    <citation type="submission" date="2015-03" db="UniProtKB">
        <authorList>
            <consortium name="EnsemblPlants"/>
        </authorList>
    </citation>
    <scope>IDENTIFICATION</scope>
</reference>
<dbReference type="Gramene" id="OBART05G14720.1">
    <property type="protein sequence ID" value="OBART05G14720.1"/>
    <property type="gene ID" value="OBART05G14720"/>
</dbReference>
<reference evidence="2" key="1">
    <citation type="journal article" date="2009" name="Rice">
        <title>De Novo Next Generation Sequencing of Plant Genomes.</title>
        <authorList>
            <person name="Rounsley S."/>
            <person name="Marri P.R."/>
            <person name="Yu Y."/>
            <person name="He R."/>
            <person name="Sisneros N."/>
            <person name="Goicoechea J.L."/>
            <person name="Lee S.J."/>
            <person name="Angelova A."/>
            <person name="Kudrna D."/>
            <person name="Luo M."/>
            <person name="Affourtit J."/>
            <person name="Desany B."/>
            <person name="Knight J."/>
            <person name="Niazi F."/>
            <person name="Egholm M."/>
            <person name="Wing R.A."/>
        </authorList>
    </citation>
    <scope>NUCLEOTIDE SEQUENCE [LARGE SCALE GENOMIC DNA]</scope>
    <source>
        <strain evidence="2">cv. IRGC 105608</strain>
    </source>
</reference>
<dbReference type="AlphaFoldDB" id="A0A0D3G729"/>
<feature type="region of interest" description="Disordered" evidence="1">
    <location>
        <begin position="1"/>
        <end position="26"/>
    </location>
</feature>
<name>A0A0D3G729_9ORYZ</name>
<keyword evidence="3" id="KW-1185">Reference proteome</keyword>
<dbReference type="HOGENOM" id="CLU_120200_0_0_1"/>
<dbReference type="eggNOG" id="ENOG502R3JW">
    <property type="taxonomic scope" value="Eukaryota"/>
</dbReference>
<dbReference type="EnsemblPlants" id="OBART05G14720.1">
    <property type="protein sequence ID" value="OBART05G14720.1"/>
    <property type="gene ID" value="OBART05G14720"/>
</dbReference>